<name>A0ABC8WDF8_9POAL</name>
<evidence type="ECO:0000313" key="3">
    <source>
        <dbReference type="EMBL" id="CAL4907001.1"/>
    </source>
</evidence>
<feature type="chain" id="PRO_5044791828" description="4Fe-4S ferredoxin-type domain-containing protein" evidence="1">
    <location>
        <begin position="32"/>
        <end position="128"/>
    </location>
</feature>
<protein>
    <recommendedName>
        <fullName evidence="2">4Fe-4S ferredoxin-type domain-containing protein</fullName>
    </recommendedName>
</protein>
<keyword evidence="1" id="KW-0732">Signal</keyword>
<organism evidence="3 4">
    <name type="scientific">Urochloa decumbens</name>
    <dbReference type="NCBI Taxonomy" id="240449"/>
    <lineage>
        <taxon>Eukaryota</taxon>
        <taxon>Viridiplantae</taxon>
        <taxon>Streptophyta</taxon>
        <taxon>Embryophyta</taxon>
        <taxon>Tracheophyta</taxon>
        <taxon>Spermatophyta</taxon>
        <taxon>Magnoliopsida</taxon>
        <taxon>Liliopsida</taxon>
        <taxon>Poales</taxon>
        <taxon>Poaceae</taxon>
        <taxon>PACMAD clade</taxon>
        <taxon>Panicoideae</taxon>
        <taxon>Panicodae</taxon>
        <taxon>Paniceae</taxon>
        <taxon>Melinidinae</taxon>
        <taxon>Urochloa</taxon>
    </lineage>
</organism>
<dbReference type="EMBL" id="OZ075122">
    <property type="protein sequence ID" value="CAL4907001.1"/>
    <property type="molecule type" value="Genomic_DNA"/>
</dbReference>
<sequence length="128" mass="13474">MAFSASALKGATVAAICMVLVLSLMSKPAEGSSCPIQSCISKCPSKCNKKVANSCQGAGELEANKCHSGCLMLCKDNCPAGATCDCESECDRNCRFFGKPILDSCRSAVFNHCKDSCEKDCKAKKVNS</sequence>
<dbReference type="Proteomes" id="UP001497457">
    <property type="component" value="Chromosome 12b"/>
</dbReference>
<feature type="domain" description="4Fe-4S ferredoxin-type" evidence="2">
    <location>
        <begin position="57"/>
        <end position="89"/>
    </location>
</feature>
<dbReference type="InterPro" id="IPR017896">
    <property type="entry name" value="4Fe4S_Fe-S-bd"/>
</dbReference>
<accession>A0ABC8WDF8</accession>
<proteinExistence type="predicted"/>
<feature type="signal peptide" evidence="1">
    <location>
        <begin position="1"/>
        <end position="31"/>
    </location>
</feature>
<evidence type="ECO:0000313" key="4">
    <source>
        <dbReference type="Proteomes" id="UP001497457"/>
    </source>
</evidence>
<dbReference type="PROSITE" id="PS51379">
    <property type="entry name" value="4FE4S_FER_2"/>
    <property type="match status" value="1"/>
</dbReference>
<gene>
    <name evidence="3" type="ORF">URODEC1_LOCUS12332</name>
</gene>
<dbReference type="AlphaFoldDB" id="A0ABC8WDF8"/>
<evidence type="ECO:0000259" key="2">
    <source>
        <dbReference type="PROSITE" id="PS51379"/>
    </source>
</evidence>
<reference evidence="3 4" key="2">
    <citation type="submission" date="2024-10" db="EMBL/GenBank/DDBJ databases">
        <authorList>
            <person name="Ryan C."/>
        </authorList>
    </citation>
    <scope>NUCLEOTIDE SEQUENCE [LARGE SCALE GENOMIC DNA]</scope>
</reference>
<evidence type="ECO:0000256" key="1">
    <source>
        <dbReference type="SAM" id="SignalP"/>
    </source>
</evidence>
<keyword evidence="4" id="KW-1185">Reference proteome</keyword>
<reference evidence="4" key="1">
    <citation type="submission" date="2024-06" db="EMBL/GenBank/DDBJ databases">
        <authorList>
            <person name="Ryan C."/>
        </authorList>
    </citation>
    <scope>NUCLEOTIDE SEQUENCE [LARGE SCALE GENOMIC DNA]</scope>
</reference>